<name>A0A382YSQ0_9ZZZZ</name>
<dbReference type="Pfam" id="PF00226">
    <property type="entry name" value="DnaJ"/>
    <property type="match status" value="1"/>
</dbReference>
<dbReference type="PROSITE" id="PS50076">
    <property type="entry name" value="DNAJ_2"/>
    <property type="match status" value="1"/>
</dbReference>
<organism evidence="2">
    <name type="scientific">marine metagenome</name>
    <dbReference type="NCBI Taxonomy" id="408172"/>
    <lineage>
        <taxon>unclassified sequences</taxon>
        <taxon>metagenomes</taxon>
        <taxon>ecological metagenomes</taxon>
    </lineage>
</organism>
<dbReference type="EMBL" id="UINC01178124">
    <property type="protein sequence ID" value="SVD86111.1"/>
    <property type="molecule type" value="Genomic_DNA"/>
</dbReference>
<evidence type="ECO:0000313" key="2">
    <source>
        <dbReference type="EMBL" id="SVD86111.1"/>
    </source>
</evidence>
<dbReference type="CDD" id="cd06257">
    <property type="entry name" value="DnaJ"/>
    <property type="match status" value="1"/>
</dbReference>
<dbReference type="AlphaFoldDB" id="A0A382YSQ0"/>
<accession>A0A382YSQ0</accession>
<dbReference type="InterPro" id="IPR001623">
    <property type="entry name" value="DnaJ_domain"/>
</dbReference>
<gene>
    <name evidence="2" type="ORF">METZ01_LOCUS438965</name>
</gene>
<dbReference type="InterPro" id="IPR036869">
    <property type="entry name" value="J_dom_sf"/>
</dbReference>
<dbReference type="SMART" id="SM00271">
    <property type="entry name" value="DnaJ"/>
    <property type="match status" value="1"/>
</dbReference>
<feature type="domain" description="J" evidence="1">
    <location>
        <begin position="49"/>
        <end position="105"/>
    </location>
</feature>
<sequence length="106" mass="12059">MSALKIKGLTAFQILNLWRVINYLRSTGRFSYFGQSNQHTSPNNLTLEEAYKILGLKKGCSKSEVVKACKTLQKKLHPDMNLDSNTERLSQIINEAKDLVLKNDFV</sequence>
<dbReference type="Gene3D" id="1.10.287.110">
    <property type="entry name" value="DnaJ domain"/>
    <property type="match status" value="1"/>
</dbReference>
<evidence type="ECO:0000259" key="1">
    <source>
        <dbReference type="PROSITE" id="PS50076"/>
    </source>
</evidence>
<dbReference type="SUPFAM" id="SSF46565">
    <property type="entry name" value="Chaperone J-domain"/>
    <property type="match status" value="1"/>
</dbReference>
<protein>
    <recommendedName>
        <fullName evidence="1">J domain-containing protein</fullName>
    </recommendedName>
</protein>
<reference evidence="2" key="1">
    <citation type="submission" date="2018-05" db="EMBL/GenBank/DDBJ databases">
        <authorList>
            <person name="Lanie J.A."/>
            <person name="Ng W.-L."/>
            <person name="Kazmierczak K.M."/>
            <person name="Andrzejewski T.M."/>
            <person name="Davidsen T.M."/>
            <person name="Wayne K.J."/>
            <person name="Tettelin H."/>
            <person name="Glass J.I."/>
            <person name="Rusch D."/>
            <person name="Podicherti R."/>
            <person name="Tsui H.-C.T."/>
            <person name="Winkler M.E."/>
        </authorList>
    </citation>
    <scope>NUCLEOTIDE SEQUENCE</scope>
</reference>
<proteinExistence type="predicted"/>